<keyword evidence="1" id="KW-1133">Transmembrane helix</keyword>
<keyword evidence="1" id="KW-0812">Transmembrane</keyword>
<dbReference type="EMBL" id="DWXO01000008">
    <property type="protein sequence ID" value="HJB79497.1"/>
    <property type="molecule type" value="Genomic_DNA"/>
</dbReference>
<dbReference type="Gene3D" id="3.20.20.80">
    <property type="entry name" value="Glycosidases"/>
    <property type="match status" value="1"/>
</dbReference>
<sequence>MRRNGYESYHGRSRGRTALKVLIGVLLVLLVLSVAALFFLEPYIHYSADGVRVELPFFGGGQTEPDSPAVTVPIQVATPSPTPSPTPEPKTDYRGVLLPVSTLSDGTAVTQAEAAGATTVLFQMKSIDGTLAFETQSALGTARDADGANEAIAQFTAGDVETGAYLSCFRDNALPRTDRSLSVHSSGGNWWDDEAVRWCSPMSERMRSYVTDLCRELAALGFDELVLDNCAFPNRGNTSAILSDDNYDPAALTETMETFFQELDAALGEYPDVKVSVVTSLTVLTGGSDGSGLTLDLLKQYADRVFVEVPEGESLPAVEGLEIVPIVTQGTDTGSWALLS</sequence>
<reference evidence="3" key="2">
    <citation type="submission" date="2021-04" db="EMBL/GenBank/DDBJ databases">
        <authorList>
            <person name="Gilroy R."/>
        </authorList>
    </citation>
    <scope>NUCLEOTIDE SEQUENCE</scope>
    <source>
        <strain evidence="3">CHK192-8294</strain>
    </source>
</reference>
<protein>
    <submittedName>
        <fullName evidence="3">Glycoside hydrolase</fullName>
    </submittedName>
</protein>
<dbReference type="Pfam" id="PF13200">
    <property type="entry name" value="DUF4015"/>
    <property type="match status" value="1"/>
</dbReference>
<name>A0A9D2MJU2_9FIRM</name>
<feature type="domain" description="DUF4015" evidence="2">
    <location>
        <begin position="116"/>
        <end position="277"/>
    </location>
</feature>
<dbReference type="AlphaFoldDB" id="A0A9D2MJU2"/>
<organism evidence="3 4">
    <name type="scientific">Candidatus Flavonifractor intestinigallinarum</name>
    <dbReference type="NCBI Taxonomy" id="2838586"/>
    <lineage>
        <taxon>Bacteria</taxon>
        <taxon>Bacillati</taxon>
        <taxon>Bacillota</taxon>
        <taxon>Clostridia</taxon>
        <taxon>Eubacteriales</taxon>
        <taxon>Oscillospiraceae</taxon>
        <taxon>Flavonifractor</taxon>
    </lineage>
</organism>
<dbReference type="InterPro" id="IPR025275">
    <property type="entry name" value="DUF4015"/>
</dbReference>
<keyword evidence="1" id="KW-0472">Membrane</keyword>
<evidence type="ECO:0000259" key="2">
    <source>
        <dbReference type="Pfam" id="PF13200"/>
    </source>
</evidence>
<accession>A0A9D2MJU2</accession>
<dbReference type="Proteomes" id="UP000823921">
    <property type="component" value="Unassembled WGS sequence"/>
</dbReference>
<proteinExistence type="predicted"/>
<keyword evidence="3" id="KW-0378">Hydrolase</keyword>
<feature type="transmembrane region" description="Helical" evidence="1">
    <location>
        <begin position="21"/>
        <end position="40"/>
    </location>
</feature>
<evidence type="ECO:0000256" key="1">
    <source>
        <dbReference type="SAM" id="Phobius"/>
    </source>
</evidence>
<evidence type="ECO:0000313" key="4">
    <source>
        <dbReference type="Proteomes" id="UP000823921"/>
    </source>
</evidence>
<gene>
    <name evidence="3" type="ORF">H9712_00770</name>
</gene>
<comment type="caution">
    <text evidence="3">The sequence shown here is derived from an EMBL/GenBank/DDBJ whole genome shotgun (WGS) entry which is preliminary data.</text>
</comment>
<dbReference type="GO" id="GO:0016787">
    <property type="term" value="F:hydrolase activity"/>
    <property type="evidence" value="ECO:0007669"/>
    <property type="project" value="UniProtKB-KW"/>
</dbReference>
<reference evidence="3" key="1">
    <citation type="journal article" date="2021" name="PeerJ">
        <title>Extensive microbial diversity within the chicken gut microbiome revealed by metagenomics and culture.</title>
        <authorList>
            <person name="Gilroy R."/>
            <person name="Ravi A."/>
            <person name="Getino M."/>
            <person name="Pursley I."/>
            <person name="Horton D.L."/>
            <person name="Alikhan N.F."/>
            <person name="Baker D."/>
            <person name="Gharbi K."/>
            <person name="Hall N."/>
            <person name="Watson M."/>
            <person name="Adriaenssens E.M."/>
            <person name="Foster-Nyarko E."/>
            <person name="Jarju S."/>
            <person name="Secka A."/>
            <person name="Antonio M."/>
            <person name="Oren A."/>
            <person name="Chaudhuri R.R."/>
            <person name="La Ragione R."/>
            <person name="Hildebrand F."/>
            <person name="Pallen M.J."/>
        </authorList>
    </citation>
    <scope>NUCLEOTIDE SEQUENCE</scope>
    <source>
        <strain evidence="3">CHK192-8294</strain>
    </source>
</reference>
<evidence type="ECO:0000313" key="3">
    <source>
        <dbReference type="EMBL" id="HJB79497.1"/>
    </source>
</evidence>